<organism evidence="8 9">
    <name type="scientific">Priestia taiwanensis</name>
    <dbReference type="NCBI Taxonomy" id="1347902"/>
    <lineage>
        <taxon>Bacteria</taxon>
        <taxon>Bacillati</taxon>
        <taxon>Bacillota</taxon>
        <taxon>Bacilli</taxon>
        <taxon>Bacillales</taxon>
        <taxon>Bacillaceae</taxon>
        <taxon>Priestia</taxon>
    </lineage>
</organism>
<dbReference type="SUPFAM" id="SSF103473">
    <property type="entry name" value="MFS general substrate transporter"/>
    <property type="match status" value="1"/>
</dbReference>
<feature type="transmembrane region" description="Helical" evidence="7">
    <location>
        <begin position="257"/>
        <end position="275"/>
    </location>
</feature>
<evidence type="ECO:0000256" key="3">
    <source>
        <dbReference type="ARBA" id="ARBA00022475"/>
    </source>
</evidence>
<feature type="transmembrane region" description="Helical" evidence="7">
    <location>
        <begin position="169"/>
        <end position="192"/>
    </location>
</feature>
<dbReference type="PANTHER" id="PTHR43266">
    <property type="entry name" value="MACROLIDE-EFFLUX PROTEIN"/>
    <property type="match status" value="1"/>
</dbReference>
<dbReference type="PANTHER" id="PTHR43266:SF9">
    <property type="entry name" value="PERMEASE, MAJOR FACILITATOR SUPERFAMILY-RELATED"/>
    <property type="match status" value="1"/>
</dbReference>
<keyword evidence="9" id="KW-1185">Reference proteome</keyword>
<protein>
    <submittedName>
        <fullName evidence="8">MFS transporter</fullName>
    </submittedName>
</protein>
<dbReference type="InterPro" id="IPR011701">
    <property type="entry name" value="MFS"/>
</dbReference>
<comment type="caution">
    <text evidence="8">The sequence shown here is derived from an EMBL/GenBank/DDBJ whole genome shotgun (WGS) entry which is preliminary data.</text>
</comment>
<feature type="transmembrane region" description="Helical" evidence="7">
    <location>
        <begin position="102"/>
        <end position="122"/>
    </location>
</feature>
<feature type="transmembrane region" description="Helical" evidence="7">
    <location>
        <begin position="287"/>
        <end position="308"/>
    </location>
</feature>
<comment type="subcellular location">
    <subcellularLocation>
        <location evidence="1">Cell membrane</location>
        <topology evidence="1">Multi-pass membrane protein</topology>
    </subcellularLocation>
</comment>
<keyword evidence="5 7" id="KW-1133">Transmembrane helix</keyword>
<sequence length="423" mass="46320">MESIIKRNMLLLVIGKFTSILGAGVYTFAASFYVLQVTGSGMNFAITLLCGSLPRIVLGPFAGVIADRFSRRLLVIGMDVMCGAIMLTSFIISLTFGPNLLLIYITSALLSICSTFFSVAFSSSIPGLVDDTRIQRITSLNQAAGASANILSPIIGGIIYGFLSLSSFMFANGITFLLSALLEVFIVFNLFITTKQQATKKEPLLASLKEGYTYMKNHKGLFSLLKIAFWINFFFSAIMVCLPYFIIKELSLTSQQFGIIEAMFAVGTLSVAIFLSMRTEIQNKYAVMRYGLLFLACLLTITVLPLLLPPIPSLLILIFYMLITFSIGGTTSFINTPLLVLLQRSTPEEYLGRVFGFLDTIAGAIMPLGFILFGFLLDIVPSYYIPIGCGIALGIIVLRYVTKPIFTLLEQPSSTHISEQVTS</sequence>
<feature type="transmembrane region" description="Helical" evidence="7">
    <location>
        <begin position="314"/>
        <end position="342"/>
    </location>
</feature>
<evidence type="ECO:0000256" key="4">
    <source>
        <dbReference type="ARBA" id="ARBA00022692"/>
    </source>
</evidence>
<dbReference type="CDD" id="cd06173">
    <property type="entry name" value="MFS_MefA_like"/>
    <property type="match status" value="1"/>
</dbReference>
<evidence type="ECO:0000313" key="9">
    <source>
        <dbReference type="Proteomes" id="UP000605259"/>
    </source>
</evidence>
<evidence type="ECO:0000256" key="5">
    <source>
        <dbReference type="ARBA" id="ARBA00022989"/>
    </source>
</evidence>
<keyword evidence="4 7" id="KW-0812">Transmembrane</keyword>
<feature type="transmembrane region" description="Helical" evidence="7">
    <location>
        <begin position="41"/>
        <end position="66"/>
    </location>
</feature>
<dbReference type="GO" id="GO:0005886">
    <property type="term" value="C:plasma membrane"/>
    <property type="evidence" value="ECO:0007669"/>
    <property type="project" value="UniProtKB-SubCell"/>
</dbReference>
<keyword evidence="2" id="KW-0813">Transport</keyword>
<feature type="transmembrane region" description="Helical" evidence="7">
    <location>
        <begin position="12"/>
        <end position="35"/>
    </location>
</feature>
<dbReference type="RefSeq" id="WP_188388894.1">
    <property type="nucleotide sequence ID" value="NZ_BMFK01000002.1"/>
</dbReference>
<dbReference type="EMBL" id="BMFK01000002">
    <property type="protein sequence ID" value="GGE74720.1"/>
    <property type="molecule type" value="Genomic_DNA"/>
</dbReference>
<evidence type="ECO:0000256" key="2">
    <source>
        <dbReference type="ARBA" id="ARBA00022448"/>
    </source>
</evidence>
<feature type="transmembrane region" description="Helical" evidence="7">
    <location>
        <begin position="354"/>
        <end position="377"/>
    </location>
</feature>
<evidence type="ECO:0000313" key="8">
    <source>
        <dbReference type="EMBL" id="GGE74720.1"/>
    </source>
</evidence>
<reference evidence="8" key="1">
    <citation type="journal article" date="2014" name="Int. J. Syst. Evol. Microbiol.">
        <title>Complete genome sequence of Corynebacterium casei LMG S-19264T (=DSM 44701T), isolated from a smear-ripened cheese.</title>
        <authorList>
            <consortium name="US DOE Joint Genome Institute (JGI-PGF)"/>
            <person name="Walter F."/>
            <person name="Albersmeier A."/>
            <person name="Kalinowski J."/>
            <person name="Ruckert C."/>
        </authorList>
    </citation>
    <scope>NUCLEOTIDE SEQUENCE</scope>
    <source>
        <strain evidence="8">CGMCC 1.12698</strain>
    </source>
</reference>
<dbReference type="Gene3D" id="1.20.1250.20">
    <property type="entry name" value="MFS general substrate transporter like domains"/>
    <property type="match status" value="1"/>
</dbReference>
<dbReference type="Proteomes" id="UP000605259">
    <property type="component" value="Unassembled WGS sequence"/>
</dbReference>
<keyword evidence="6 7" id="KW-0472">Membrane</keyword>
<dbReference type="AlphaFoldDB" id="A0A917EQA6"/>
<evidence type="ECO:0000256" key="1">
    <source>
        <dbReference type="ARBA" id="ARBA00004651"/>
    </source>
</evidence>
<evidence type="ECO:0000256" key="7">
    <source>
        <dbReference type="SAM" id="Phobius"/>
    </source>
</evidence>
<feature type="transmembrane region" description="Helical" evidence="7">
    <location>
        <begin position="143"/>
        <end position="163"/>
    </location>
</feature>
<proteinExistence type="predicted"/>
<dbReference type="GO" id="GO:0022857">
    <property type="term" value="F:transmembrane transporter activity"/>
    <property type="evidence" value="ECO:0007669"/>
    <property type="project" value="InterPro"/>
</dbReference>
<keyword evidence="3" id="KW-1003">Cell membrane</keyword>
<evidence type="ECO:0000256" key="6">
    <source>
        <dbReference type="ARBA" id="ARBA00023136"/>
    </source>
</evidence>
<dbReference type="InterPro" id="IPR036259">
    <property type="entry name" value="MFS_trans_sf"/>
</dbReference>
<name>A0A917EQA6_9BACI</name>
<dbReference type="Pfam" id="PF07690">
    <property type="entry name" value="MFS_1"/>
    <property type="match status" value="1"/>
</dbReference>
<reference evidence="8" key="2">
    <citation type="submission" date="2020-09" db="EMBL/GenBank/DDBJ databases">
        <authorList>
            <person name="Sun Q."/>
            <person name="Zhou Y."/>
        </authorList>
    </citation>
    <scope>NUCLEOTIDE SEQUENCE</scope>
    <source>
        <strain evidence="8">CGMCC 1.12698</strain>
    </source>
</reference>
<feature type="transmembrane region" description="Helical" evidence="7">
    <location>
        <begin position="73"/>
        <end position="96"/>
    </location>
</feature>
<feature type="transmembrane region" description="Helical" evidence="7">
    <location>
        <begin position="383"/>
        <end position="401"/>
    </location>
</feature>
<gene>
    <name evidence="8" type="ORF">GCM10007140_25710</name>
</gene>
<accession>A0A917EQA6</accession>
<feature type="transmembrane region" description="Helical" evidence="7">
    <location>
        <begin position="224"/>
        <end position="245"/>
    </location>
</feature>